<evidence type="ECO:0000313" key="2">
    <source>
        <dbReference type="EMBL" id="RCS49254.1"/>
    </source>
</evidence>
<dbReference type="RefSeq" id="WP_114368970.1">
    <property type="nucleotide sequence ID" value="NZ_QPEX01000024.1"/>
</dbReference>
<sequence>MSQLDRAFIRAYTSETPSRPHAGAALTSDVPMNNPNTTQQASEAKIRTMTRKPTLSELQHWKNQGIRIDMPGSPLVGSFDETAATEGLISPKKHDEFELASQNTAAVAEALDRLMNRVGGKPAPKVQPISAKKPLTEGESKLPNPTIEIQKWESKSPSEPTAEEDGIVFVAGKPGAVEEPAAAAPQAAQADEKPAPSQSAASRQAVAAPVAKPYRQRSLAHPKWEADTIAWPEETDMILDLCGSEWKTVVDGLSANVKSLAVVALGEGCGCTTLTICLAKLMAQANRRVLIIDEGTGADSLTVRIGLSDTLPVTPQEKVDTLYEAMIETADQPIAILPTGYRQLTDLTANQLQQFTQDFDIVLWDGGNRPEVWQRLALIHSVLVVRDARGSHDHELGQILPKLEQRKINVIGIAENFWR</sequence>
<protein>
    <submittedName>
        <fullName evidence="2">Uncharacterized protein</fullName>
    </submittedName>
</protein>
<dbReference type="Gene3D" id="3.40.50.300">
    <property type="entry name" value="P-loop containing nucleotide triphosphate hydrolases"/>
    <property type="match status" value="1"/>
</dbReference>
<dbReference type="EMBL" id="QPEX01000024">
    <property type="protein sequence ID" value="RCS49254.1"/>
    <property type="molecule type" value="Genomic_DNA"/>
</dbReference>
<reference evidence="2 3" key="1">
    <citation type="submission" date="2018-07" db="EMBL/GenBank/DDBJ databases">
        <title>Comparative genomes isolates from brazilian mangrove.</title>
        <authorList>
            <person name="De Araujo J.E."/>
            <person name="Taketani R.G."/>
            <person name="Silva M.C.P."/>
            <person name="Lourenco M.V."/>
            <person name="Oliveira V.M."/>
            <person name="Andreote F.D."/>
        </authorList>
    </citation>
    <scope>NUCLEOTIDE SEQUENCE [LARGE SCALE GENOMIC DNA]</scope>
    <source>
        <strain evidence="2 3">HEX PRIS-MGV</strain>
    </source>
</reference>
<feature type="region of interest" description="Disordered" evidence="1">
    <location>
        <begin position="13"/>
        <end position="35"/>
    </location>
</feature>
<dbReference type="InterPro" id="IPR027417">
    <property type="entry name" value="P-loop_NTPase"/>
</dbReference>
<gene>
    <name evidence="2" type="ORF">DTL42_12005</name>
</gene>
<dbReference type="OrthoDB" id="249267at2"/>
<dbReference type="Proteomes" id="UP000253562">
    <property type="component" value="Unassembled WGS sequence"/>
</dbReference>
<evidence type="ECO:0000313" key="3">
    <source>
        <dbReference type="Proteomes" id="UP000253562"/>
    </source>
</evidence>
<feature type="region of interest" description="Disordered" evidence="1">
    <location>
        <begin position="118"/>
        <end position="162"/>
    </location>
</feature>
<name>A0A368KQW1_9BACT</name>
<feature type="region of interest" description="Disordered" evidence="1">
    <location>
        <begin position="178"/>
        <end position="209"/>
    </location>
</feature>
<accession>A0A368KQW1</accession>
<comment type="caution">
    <text evidence="2">The sequence shown here is derived from an EMBL/GenBank/DDBJ whole genome shotgun (WGS) entry which is preliminary data.</text>
</comment>
<evidence type="ECO:0000256" key="1">
    <source>
        <dbReference type="SAM" id="MobiDB-lite"/>
    </source>
</evidence>
<dbReference type="SUPFAM" id="SSF52540">
    <property type="entry name" value="P-loop containing nucleoside triphosphate hydrolases"/>
    <property type="match status" value="1"/>
</dbReference>
<dbReference type="AlphaFoldDB" id="A0A368KQW1"/>
<organism evidence="2 3">
    <name type="scientific">Bremerella cremea</name>
    <dbReference type="NCBI Taxonomy" id="1031537"/>
    <lineage>
        <taxon>Bacteria</taxon>
        <taxon>Pseudomonadati</taxon>
        <taxon>Planctomycetota</taxon>
        <taxon>Planctomycetia</taxon>
        <taxon>Pirellulales</taxon>
        <taxon>Pirellulaceae</taxon>
        <taxon>Bremerella</taxon>
    </lineage>
</organism>
<proteinExistence type="predicted"/>